<proteinExistence type="predicted"/>
<dbReference type="EMBL" id="CP036427">
    <property type="protein sequence ID" value="QDV39165.1"/>
    <property type="molecule type" value="Genomic_DNA"/>
</dbReference>
<evidence type="ECO:0000313" key="4">
    <source>
        <dbReference type="Proteomes" id="UP000317835"/>
    </source>
</evidence>
<keyword evidence="2" id="KW-0732">Signal</keyword>
<evidence type="ECO:0000313" key="3">
    <source>
        <dbReference type="EMBL" id="QDV39165.1"/>
    </source>
</evidence>
<evidence type="ECO:0000256" key="1">
    <source>
        <dbReference type="SAM" id="MobiDB-lite"/>
    </source>
</evidence>
<dbReference type="PROSITE" id="PS51257">
    <property type="entry name" value="PROKAR_LIPOPROTEIN"/>
    <property type="match status" value="1"/>
</dbReference>
<evidence type="ECO:0000256" key="2">
    <source>
        <dbReference type="SAM" id="SignalP"/>
    </source>
</evidence>
<feature type="chain" id="PRO_5022067558" evidence="2">
    <location>
        <begin position="27"/>
        <end position="71"/>
    </location>
</feature>
<dbReference type="AlphaFoldDB" id="A0A518HE97"/>
<gene>
    <name evidence="3" type="ORF">ElP_71290</name>
</gene>
<dbReference type="KEGG" id="tpla:ElP_71290"/>
<dbReference type="Proteomes" id="UP000317835">
    <property type="component" value="Plasmid pElP_1"/>
</dbReference>
<keyword evidence="3" id="KW-0614">Plasmid</keyword>
<keyword evidence="4" id="KW-1185">Reference proteome</keyword>
<accession>A0A518HE97</accession>
<feature type="compositionally biased region" description="Low complexity" evidence="1">
    <location>
        <begin position="51"/>
        <end position="71"/>
    </location>
</feature>
<feature type="region of interest" description="Disordered" evidence="1">
    <location>
        <begin position="45"/>
        <end position="71"/>
    </location>
</feature>
<geneLocation type="plasmid" evidence="4">
    <name>pelp_1</name>
</geneLocation>
<feature type="signal peptide" evidence="2">
    <location>
        <begin position="1"/>
        <end position="26"/>
    </location>
</feature>
<reference evidence="3 4" key="1">
    <citation type="submission" date="2019-02" db="EMBL/GenBank/DDBJ databases">
        <title>Deep-cultivation of Planctomycetes and their phenomic and genomic characterization uncovers novel biology.</title>
        <authorList>
            <person name="Wiegand S."/>
            <person name="Jogler M."/>
            <person name="Boedeker C."/>
            <person name="Pinto D."/>
            <person name="Vollmers J."/>
            <person name="Rivas-Marin E."/>
            <person name="Kohn T."/>
            <person name="Peeters S.H."/>
            <person name="Heuer A."/>
            <person name="Rast P."/>
            <person name="Oberbeckmann S."/>
            <person name="Bunk B."/>
            <person name="Jeske O."/>
            <person name="Meyerdierks A."/>
            <person name="Storesund J.E."/>
            <person name="Kallscheuer N."/>
            <person name="Luecker S."/>
            <person name="Lage O.M."/>
            <person name="Pohl T."/>
            <person name="Merkel B.J."/>
            <person name="Hornburger P."/>
            <person name="Mueller R.-W."/>
            <person name="Bruemmer F."/>
            <person name="Labrenz M."/>
            <person name="Spormann A.M."/>
            <person name="Op den Camp H."/>
            <person name="Overmann J."/>
            <person name="Amann R."/>
            <person name="Jetten M.S.M."/>
            <person name="Mascher T."/>
            <person name="Medema M.H."/>
            <person name="Devos D.P."/>
            <person name="Kaster A.-K."/>
            <person name="Ovreas L."/>
            <person name="Rohde M."/>
            <person name="Galperin M.Y."/>
            <person name="Jogler C."/>
        </authorList>
    </citation>
    <scope>NUCLEOTIDE SEQUENCE [LARGE SCALE GENOMIC DNA]</scope>
    <source>
        <strain evidence="3 4">ElP</strain>
        <plasmid evidence="4">pelp_1</plasmid>
    </source>
</reference>
<dbReference type="RefSeq" id="WP_145279351.1">
    <property type="nucleotide sequence ID" value="NZ_CP036427.1"/>
</dbReference>
<sequence precursor="true">MTNRTDRPRISALLLSVAGASLLAAAGCGDDDGVVRGAGSIDVPKPNTFYSPEEAAAHAGGASESSPDAGR</sequence>
<protein>
    <submittedName>
        <fullName evidence="3">Uncharacterized protein</fullName>
    </submittedName>
</protein>
<organism evidence="3 4">
    <name type="scientific">Tautonia plasticadhaerens</name>
    <dbReference type="NCBI Taxonomy" id="2527974"/>
    <lineage>
        <taxon>Bacteria</taxon>
        <taxon>Pseudomonadati</taxon>
        <taxon>Planctomycetota</taxon>
        <taxon>Planctomycetia</taxon>
        <taxon>Isosphaerales</taxon>
        <taxon>Isosphaeraceae</taxon>
        <taxon>Tautonia</taxon>
    </lineage>
</organism>
<name>A0A518HE97_9BACT</name>